<dbReference type="InterPro" id="IPR002941">
    <property type="entry name" value="DNA_methylase_N4/N6"/>
</dbReference>
<dbReference type="PRINTS" id="PR00506">
    <property type="entry name" value="D21N6MTFRASE"/>
</dbReference>
<dbReference type="RefSeq" id="WP_166158230.1">
    <property type="nucleotide sequence ID" value="NZ_JAAOIW010000035.1"/>
</dbReference>
<reference evidence="6" key="1">
    <citation type="submission" date="2020-03" db="EMBL/GenBank/DDBJ databases">
        <title>Draft sequencing of Paenibacilllus sp. S3N08.</title>
        <authorList>
            <person name="Kim D.-U."/>
        </authorList>
    </citation>
    <scope>NUCLEOTIDE SEQUENCE</scope>
    <source>
        <strain evidence="6">S3N08</strain>
    </source>
</reference>
<keyword evidence="2" id="KW-0808">Transferase</keyword>
<dbReference type="InterPro" id="IPR002295">
    <property type="entry name" value="N4/N6-MTase_EcoPI_Mod-like"/>
</dbReference>
<keyword evidence="7" id="KW-1185">Reference proteome</keyword>
<protein>
    <submittedName>
        <fullName evidence="6">Site-specific DNA-methyltransferase</fullName>
    </submittedName>
</protein>
<dbReference type="Pfam" id="PF01555">
    <property type="entry name" value="N6_N4_Mtase"/>
    <property type="match status" value="1"/>
</dbReference>
<evidence type="ECO:0000256" key="3">
    <source>
        <dbReference type="ARBA" id="ARBA00022691"/>
    </source>
</evidence>
<sequence>MQIQPKWNFAKNALILGENDEIIKYFMKEGLKNSFHMIYFDGPFNSGLLFTANQPEHHFEYMSPWSQYHTIQNYFNPNRYMEHYRKRIELAKQLLREDGIFVLQTNMMNGHHLKVLLDEVFGRENFQSEVIWKHTDTPWKSIWGFPVGYQHETLLFYSKSARYLERIDPDANFPSVWDDISGYQYSKEEETHYPSQKPEKLIERILDITTQEGDLVGDFYCGSGSLPYVAEKKGRRWIACDNNQFSIQITHERLAKISRSFELYDTVDEFQSGCLNGKAYNKHTLTPISYKELQGLQDLHEHIEVSAYHFSPDVDLANDNQQFTFQYIFPLVTENGFSEFETIKMARPIPVVENGHIRLHVPNELEWILYHMVFVERNHLNMLNSSRYETDCNRIFQLDKAIQKAREIQNQIQGNWIQSLTEENGLLTVTDLFGYHYNAIKV</sequence>
<keyword evidence="1" id="KW-0489">Methyltransferase</keyword>
<dbReference type="InterPro" id="IPR029063">
    <property type="entry name" value="SAM-dependent_MTases_sf"/>
</dbReference>
<evidence type="ECO:0000313" key="6">
    <source>
        <dbReference type="EMBL" id="NHN35420.1"/>
    </source>
</evidence>
<accession>A0ABX0JFU4</accession>
<keyword evidence="4" id="KW-0680">Restriction system</keyword>
<dbReference type="Gene3D" id="3.40.50.150">
    <property type="entry name" value="Vaccinia Virus protein VP39"/>
    <property type="match status" value="1"/>
</dbReference>
<dbReference type="EMBL" id="JAAOIW010000035">
    <property type="protein sequence ID" value="NHN35420.1"/>
    <property type="molecule type" value="Genomic_DNA"/>
</dbReference>
<keyword evidence="3" id="KW-0949">S-adenosyl-L-methionine</keyword>
<evidence type="ECO:0000256" key="2">
    <source>
        <dbReference type="ARBA" id="ARBA00022679"/>
    </source>
</evidence>
<evidence type="ECO:0000313" key="7">
    <source>
        <dbReference type="Proteomes" id="UP001165962"/>
    </source>
</evidence>
<dbReference type="Proteomes" id="UP001165962">
    <property type="component" value="Unassembled WGS sequence"/>
</dbReference>
<comment type="caution">
    <text evidence="6">The sequence shown here is derived from an EMBL/GenBank/DDBJ whole genome shotgun (WGS) entry which is preliminary data.</text>
</comment>
<evidence type="ECO:0000256" key="4">
    <source>
        <dbReference type="ARBA" id="ARBA00022747"/>
    </source>
</evidence>
<proteinExistence type="predicted"/>
<gene>
    <name evidence="6" type="ORF">G9U52_37620</name>
</gene>
<name>A0ABX0JFU4_9BACL</name>
<feature type="domain" description="DNA methylase N-4/N-6" evidence="5">
    <location>
        <begin position="36"/>
        <end position="250"/>
    </location>
</feature>
<dbReference type="SUPFAM" id="SSF53335">
    <property type="entry name" value="S-adenosyl-L-methionine-dependent methyltransferases"/>
    <property type="match status" value="1"/>
</dbReference>
<organism evidence="6 7">
    <name type="scientific">Paenibacillus agricola</name>
    <dbReference type="NCBI Taxonomy" id="2716264"/>
    <lineage>
        <taxon>Bacteria</taxon>
        <taxon>Bacillati</taxon>
        <taxon>Bacillota</taxon>
        <taxon>Bacilli</taxon>
        <taxon>Bacillales</taxon>
        <taxon>Paenibacillaceae</taxon>
        <taxon>Paenibacillus</taxon>
    </lineage>
</organism>
<evidence type="ECO:0000259" key="5">
    <source>
        <dbReference type="Pfam" id="PF01555"/>
    </source>
</evidence>
<evidence type="ECO:0000256" key="1">
    <source>
        <dbReference type="ARBA" id="ARBA00022603"/>
    </source>
</evidence>